<comment type="caution">
    <text evidence="1">The sequence shown here is derived from an EMBL/GenBank/DDBJ whole genome shotgun (WGS) entry which is preliminary data.</text>
</comment>
<evidence type="ECO:0000313" key="1">
    <source>
        <dbReference type="EMBL" id="KAI8033044.1"/>
    </source>
</evidence>
<protein>
    <submittedName>
        <fullName evidence="1">Uncharacterized protein</fullName>
    </submittedName>
</protein>
<keyword evidence="2" id="KW-1185">Reference proteome</keyword>
<proteinExistence type="predicted"/>
<dbReference type="EMBL" id="JAMKOV010000244">
    <property type="protein sequence ID" value="KAI8033044.1"/>
    <property type="molecule type" value="Genomic_DNA"/>
</dbReference>
<sequence>MELNYDGTRDREGFASYIHLNETLFESQRRDGYRFTDHFKDLRLAFTRAKSKTYKGKSMAKKMREDENGQE</sequence>
<organism evidence="1 2">
    <name type="scientific">Drosophila gunungcola</name>
    <name type="common">fruit fly</name>
    <dbReference type="NCBI Taxonomy" id="103775"/>
    <lineage>
        <taxon>Eukaryota</taxon>
        <taxon>Metazoa</taxon>
        <taxon>Ecdysozoa</taxon>
        <taxon>Arthropoda</taxon>
        <taxon>Hexapoda</taxon>
        <taxon>Insecta</taxon>
        <taxon>Pterygota</taxon>
        <taxon>Neoptera</taxon>
        <taxon>Endopterygota</taxon>
        <taxon>Diptera</taxon>
        <taxon>Brachycera</taxon>
        <taxon>Muscomorpha</taxon>
        <taxon>Ephydroidea</taxon>
        <taxon>Drosophilidae</taxon>
        <taxon>Drosophila</taxon>
        <taxon>Sophophora</taxon>
    </lineage>
</organism>
<reference evidence="1" key="1">
    <citation type="journal article" date="2023" name="Genome Biol. Evol.">
        <title>Long-read-based Genome Assembly of Drosophila gunungcola Reveals Fewer Chemosensory Genes in Flower-breeding Species.</title>
        <authorList>
            <person name="Negi A."/>
            <person name="Liao B.Y."/>
            <person name="Yeh S.D."/>
        </authorList>
    </citation>
    <scope>NUCLEOTIDE SEQUENCE</scope>
    <source>
        <strain evidence="1">Sukarami</strain>
    </source>
</reference>
<dbReference type="AlphaFoldDB" id="A0A9P9YAN3"/>
<accession>A0A9P9YAN3</accession>
<name>A0A9P9YAN3_9MUSC</name>
<evidence type="ECO:0000313" key="2">
    <source>
        <dbReference type="Proteomes" id="UP001059596"/>
    </source>
</evidence>
<gene>
    <name evidence="1" type="ORF">M5D96_014198</name>
</gene>
<dbReference type="Proteomes" id="UP001059596">
    <property type="component" value="Unassembled WGS sequence"/>
</dbReference>